<evidence type="ECO:0000313" key="1">
    <source>
        <dbReference type="EMBL" id="CAI9932258.1"/>
    </source>
</evidence>
<evidence type="ECO:0000313" key="2">
    <source>
        <dbReference type="EMBL" id="CAL6075144.1"/>
    </source>
</evidence>
<comment type="caution">
    <text evidence="1">The sequence shown here is derived from an EMBL/GenBank/DDBJ whole genome shotgun (WGS) entry which is preliminary data.</text>
</comment>
<accession>A0AA86P5Y0</accession>
<reference evidence="2 4" key="2">
    <citation type="submission" date="2024-07" db="EMBL/GenBank/DDBJ databases">
        <authorList>
            <person name="Akdeniz Z."/>
        </authorList>
    </citation>
    <scope>NUCLEOTIDE SEQUENCE [LARGE SCALE GENOMIC DNA]</scope>
</reference>
<dbReference type="EMBL" id="CAXDID020000312">
    <property type="protein sequence ID" value="CAL6075144.1"/>
    <property type="molecule type" value="Genomic_DNA"/>
</dbReference>
<keyword evidence="4" id="KW-1185">Reference proteome</keyword>
<protein>
    <submittedName>
        <fullName evidence="2">Hypothetical_protein</fullName>
    </submittedName>
</protein>
<name>A0AA86P5Y0_9EUKA</name>
<dbReference type="AlphaFoldDB" id="A0AA86P5Y0"/>
<reference evidence="1" key="1">
    <citation type="submission" date="2023-06" db="EMBL/GenBank/DDBJ databases">
        <authorList>
            <person name="Kurt Z."/>
        </authorList>
    </citation>
    <scope>NUCLEOTIDE SEQUENCE</scope>
</reference>
<dbReference type="Proteomes" id="UP001642409">
    <property type="component" value="Unassembled WGS sequence"/>
</dbReference>
<proteinExistence type="predicted"/>
<evidence type="ECO:0000313" key="3">
    <source>
        <dbReference type="EMBL" id="CAL6091342.1"/>
    </source>
</evidence>
<sequence length="271" mass="32574">MNKYQLFYEMYMERHDIQQIAQVTKIQERTLQNIIARCRNLTIGPDMIFDANIPIPEDHRNQMQLIKQLHVQNLAQQQGDNQVQNDQAQNQQEIQVEDDAVLEEQLRINLEIMTANFHNPNISQQTQNAFMQSIDIQNNLFDNKGEVPLFQNEEQQIQWMKEQFTRQMQQNPNFRRVFQQEANKIQQLLLMLWIKFQTNQLTEENTVIYFNIANVDNMVDLQKQYGIICAEVMNRNILRQRQQVNHQIHEDEQNYYRFIDDPSEEEPDTLF</sequence>
<organism evidence="1">
    <name type="scientific">Hexamita inflata</name>
    <dbReference type="NCBI Taxonomy" id="28002"/>
    <lineage>
        <taxon>Eukaryota</taxon>
        <taxon>Metamonada</taxon>
        <taxon>Diplomonadida</taxon>
        <taxon>Hexamitidae</taxon>
        <taxon>Hexamitinae</taxon>
        <taxon>Hexamita</taxon>
    </lineage>
</organism>
<dbReference type="EMBL" id="CAXDID020000435">
    <property type="protein sequence ID" value="CAL6091342.1"/>
    <property type="molecule type" value="Genomic_DNA"/>
</dbReference>
<dbReference type="EMBL" id="CATOUU010000512">
    <property type="protein sequence ID" value="CAI9932258.1"/>
    <property type="molecule type" value="Genomic_DNA"/>
</dbReference>
<gene>
    <name evidence="1" type="ORF">HINF_LOCUS19903</name>
    <name evidence="2" type="ORF">HINF_LOCUS57064</name>
    <name evidence="3" type="ORF">HINF_LOCUS65740</name>
</gene>
<evidence type="ECO:0000313" key="4">
    <source>
        <dbReference type="Proteomes" id="UP001642409"/>
    </source>
</evidence>